<comment type="caution">
    <text evidence="6">The sequence shown here is derived from an EMBL/GenBank/DDBJ whole genome shotgun (WGS) entry which is preliminary data.</text>
</comment>
<dbReference type="PANTHER" id="PTHR18937:SF12">
    <property type="entry name" value="STRUCTURAL MAINTENANCE OF CHROMOSOMES PROTEIN"/>
    <property type="match status" value="1"/>
</dbReference>
<evidence type="ECO:0000256" key="3">
    <source>
        <dbReference type="ARBA" id="ARBA00023242"/>
    </source>
</evidence>
<dbReference type="Proteomes" id="UP000762676">
    <property type="component" value="Unassembled WGS sequence"/>
</dbReference>
<dbReference type="GO" id="GO:0005634">
    <property type="term" value="C:nucleus"/>
    <property type="evidence" value="ECO:0007669"/>
    <property type="project" value="TreeGrafter"/>
</dbReference>
<gene>
    <name evidence="6" type="ORF">ElyMa_000542200</name>
</gene>
<proteinExistence type="predicted"/>
<feature type="non-terminal residue" evidence="6">
    <location>
        <position position="1"/>
    </location>
</feature>
<dbReference type="GO" id="GO:0003677">
    <property type="term" value="F:DNA binding"/>
    <property type="evidence" value="ECO:0007669"/>
    <property type="project" value="TreeGrafter"/>
</dbReference>
<dbReference type="EMBL" id="BMAT01001064">
    <property type="protein sequence ID" value="GFR78881.1"/>
    <property type="molecule type" value="Genomic_DNA"/>
</dbReference>
<accession>A0AAV4G0Z0</accession>
<evidence type="ECO:0000256" key="5">
    <source>
        <dbReference type="SAM" id="Coils"/>
    </source>
</evidence>
<dbReference type="AlphaFoldDB" id="A0AAV4G0Z0"/>
<keyword evidence="7" id="KW-1185">Reference proteome</keyword>
<protein>
    <submittedName>
        <fullName evidence="6">Structural maintenance of chromosomes protein</fullName>
    </submittedName>
</protein>
<keyword evidence="1" id="KW-0132">Cell division</keyword>
<keyword evidence="3" id="KW-0539">Nucleus</keyword>
<dbReference type="GO" id="GO:0051301">
    <property type="term" value="P:cell division"/>
    <property type="evidence" value="ECO:0007669"/>
    <property type="project" value="UniProtKB-KW"/>
</dbReference>
<evidence type="ECO:0000313" key="7">
    <source>
        <dbReference type="Proteomes" id="UP000762676"/>
    </source>
</evidence>
<name>A0AAV4G0Z0_9GAST</name>
<keyword evidence="2" id="KW-0498">Mitosis</keyword>
<evidence type="ECO:0000256" key="1">
    <source>
        <dbReference type="ARBA" id="ARBA00022618"/>
    </source>
</evidence>
<organism evidence="6 7">
    <name type="scientific">Elysia marginata</name>
    <dbReference type="NCBI Taxonomy" id="1093978"/>
    <lineage>
        <taxon>Eukaryota</taxon>
        <taxon>Metazoa</taxon>
        <taxon>Spiralia</taxon>
        <taxon>Lophotrochozoa</taxon>
        <taxon>Mollusca</taxon>
        <taxon>Gastropoda</taxon>
        <taxon>Heterobranchia</taxon>
        <taxon>Euthyneura</taxon>
        <taxon>Panpulmonata</taxon>
        <taxon>Sacoglossa</taxon>
        <taxon>Placobranchoidea</taxon>
        <taxon>Plakobranchidae</taxon>
        <taxon>Elysia</taxon>
    </lineage>
</organism>
<sequence length="114" mass="13860">RNRTIRHNENQIAEFQLKIDRLMPDQQKLERSIDAREVDIKQLRDEMNRVEDAVFKDFCAIIGVPNIRHYEERELRAQQDRARRRMEFENTIHKLDNQLECEKSQDTEGMYTLK</sequence>
<evidence type="ECO:0000256" key="2">
    <source>
        <dbReference type="ARBA" id="ARBA00022776"/>
    </source>
</evidence>
<evidence type="ECO:0000256" key="4">
    <source>
        <dbReference type="ARBA" id="ARBA00023306"/>
    </source>
</evidence>
<keyword evidence="5" id="KW-0175">Coiled coil</keyword>
<feature type="coiled-coil region" evidence="5">
    <location>
        <begin position="26"/>
        <end position="53"/>
    </location>
</feature>
<dbReference type="PANTHER" id="PTHR18937">
    <property type="entry name" value="STRUCTURAL MAINTENANCE OF CHROMOSOMES SMC FAMILY MEMBER"/>
    <property type="match status" value="1"/>
</dbReference>
<dbReference type="GO" id="GO:0007062">
    <property type="term" value="P:sister chromatid cohesion"/>
    <property type="evidence" value="ECO:0007669"/>
    <property type="project" value="TreeGrafter"/>
</dbReference>
<reference evidence="6 7" key="1">
    <citation type="journal article" date="2021" name="Elife">
        <title>Chloroplast acquisition without the gene transfer in kleptoplastic sea slugs, Plakobranchus ocellatus.</title>
        <authorList>
            <person name="Maeda T."/>
            <person name="Takahashi S."/>
            <person name="Yoshida T."/>
            <person name="Shimamura S."/>
            <person name="Takaki Y."/>
            <person name="Nagai Y."/>
            <person name="Toyoda A."/>
            <person name="Suzuki Y."/>
            <person name="Arimoto A."/>
            <person name="Ishii H."/>
            <person name="Satoh N."/>
            <person name="Nishiyama T."/>
            <person name="Hasebe M."/>
            <person name="Maruyama T."/>
            <person name="Minagawa J."/>
            <person name="Obokata J."/>
            <person name="Shigenobu S."/>
        </authorList>
    </citation>
    <scope>NUCLEOTIDE SEQUENCE [LARGE SCALE GENOMIC DNA]</scope>
</reference>
<dbReference type="GO" id="GO:0008278">
    <property type="term" value="C:cohesin complex"/>
    <property type="evidence" value="ECO:0007669"/>
    <property type="project" value="TreeGrafter"/>
</dbReference>
<keyword evidence="4" id="KW-0131">Cell cycle</keyword>
<evidence type="ECO:0000313" key="6">
    <source>
        <dbReference type="EMBL" id="GFR78881.1"/>
    </source>
</evidence>